<dbReference type="PROSITE" id="PS50097">
    <property type="entry name" value="BTB"/>
    <property type="match status" value="1"/>
</dbReference>
<dbReference type="EMBL" id="JAGTJS010000024">
    <property type="protein sequence ID" value="KAH7235170.1"/>
    <property type="molecule type" value="Genomic_DNA"/>
</dbReference>
<name>A0A9P9JWI3_FUSSL</name>
<feature type="compositionally biased region" description="Basic and acidic residues" evidence="1">
    <location>
        <begin position="13"/>
        <end position="24"/>
    </location>
</feature>
<proteinExistence type="predicted"/>
<sequence>MSTSKPPKSKKRKEPEPEVAKEENEAPSLRQLIPDSDVILVVGPKKIKIQLSSHLLSNTSPVFAAMLSPNFKEGALLRESQGPVEIALPEDNADALWNVYSLLYGAHPCVHILKPDEIYNIALMAHKYDMVERLALARDVWFEKADALFCSSISDDFRMLVAAYWLGSEYGFAVMSRSLVKQKNEPLCKYGMGIPDQVLGLKLCLAIEELRATEIERDDLENTGLCLSCFNDPGIERLWIKNDDCPSSYDWVLP</sequence>
<evidence type="ECO:0000259" key="2">
    <source>
        <dbReference type="PROSITE" id="PS50097"/>
    </source>
</evidence>
<protein>
    <recommendedName>
        <fullName evidence="2">BTB domain-containing protein</fullName>
    </recommendedName>
</protein>
<feature type="domain" description="BTB" evidence="2">
    <location>
        <begin position="36"/>
        <end position="104"/>
    </location>
</feature>
<dbReference type="OrthoDB" id="5275938at2759"/>
<evidence type="ECO:0000313" key="4">
    <source>
        <dbReference type="Proteomes" id="UP000736672"/>
    </source>
</evidence>
<dbReference type="InterPro" id="IPR000210">
    <property type="entry name" value="BTB/POZ_dom"/>
</dbReference>
<dbReference type="Gene3D" id="3.30.710.10">
    <property type="entry name" value="Potassium Channel Kv1.1, Chain A"/>
    <property type="match status" value="1"/>
</dbReference>
<evidence type="ECO:0000313" key="3">
    <source>
        <dbReference type="EMBL" id="KAH7235170.1"/>
    </source>
</evidence>
<comment type="caution">
    <text evidence="3">The sequence shown here is derived from an EMBL/GenBank/DDBJ whole genome shotgun (WGS) entry which is preliminary data.</text>
</comment>
<feature type="region of interest" description="Disordered" evidence="1">
    <location>
        <begin position="1"/>
        <end position="27"/>
    </location>
</feature>
<dbReference type="SUPFAM" id="SSF54695">
    <property type="entry name" value="POZ domain"/>
    <property type="match status" value="1"/>
</dbReference>
<dbReference type="CDD" id="cd18186">
    <property type="entry name" value="BTB_POZ_ZBTB_KLHL-like"/>
    <property type="match status" value="1"/>
</dbReference>
<keyword evidence="4" id="KW-1185">Reference proteome</keyword>
<dbReference type="Proteomes" id="UP000736672">
    <property type="component" value="Unassembled WGS sequence"/>
</dbReference>
<dbReference type="AlphaFoldDB" id="A0A9P9JWI3"/>
<evidence type="ECO:0000256" key="1">
    <source>
        <dbReference type="SAM" id="MobiDB-lite"/>
    </source>
</evidence>
<reference evidence="3" key="1">
    <citation type="journal article" date="2021" name="Nat. Commun.">
        <title>Genetic determinants of endophytism in the Arabidopsis root mycobiome.</title>
        <authorList>
            <person name="Mesny F."/>
            <person name="Miyauchi S."/>
            <person name="Thiergart T."/>
            <person name="Pickel B."/>
            <person name="Atanasova L."/>
            <person name="Karlsson M."/>
            <person name="Huettel B."/>
            <person name="Barry K.W."/>
            <person name="Haridas S."/>
            <person name="Chen C."/>
            <person name="Bauer D."/>
            <person name="Andreopoulos W."/>
            <person name="Pangilinan J."/>
            <person name="LaButti K."/>
            <person name="Riley R."/>
            <person name="Lipzen A."/>
            <person name="Clum A."/>
            <person name="Drula E."/>
            <person name="Henrissat B."/>
            <person name="Kohler A."/>
            <person name="Grigoriev I.V."/>
            <person name="Martin F.M."/>
            <person name="Hacquard S."/>
        </authorList>
    </citation>
    <scope>NUCLEOTIDE SEQUENCE</scope>
    <source>
        <strain evidence="3">FSSC 5 MPI-SDFR-AT-0091</strain>
    </source>
</reference>
<accession>A0A9P9JWI3</accession>
<dbReference type="InterPro" id="IPR011333">
    <property type="entry name" value="SKP1/BTB/POZ_sf"/>
</dbReference>
<gene>
    <name evidence="3" type="ORF">B0J15DRAFT_554412</name>
</gene>
<organism evidence="3 4">
    <name type="scientific">Fusarium solani</name>
    <name type="common">Filamentous fungus</name>
    <dbReference type="NCBI Taxonomy" id="169388"/>
    <lineage>
        <taxon>Eukaryota</taxon>
        <taxon>Fungi</taxon>
        <taxon>Dikarya</taxon>
        <taxon>Ascomycota</taxon>
        <taxon>Pezizomycotina</taxon>
        <taxon>Sordariomycetes</taxon>
        <taxon>Hypocreomycetidae</taxon>
        <taxon>Hypocreales</taxon>
        <taxon>Nectriaceae</taxon>
        <taxon>Fusarium</taxon>
        <taxon>Fusarium solani species complex</taxon>
    </lineage>
</organism>